<dbReference type="RefSeq" id="WP_048699225.1">
    <property type="nucleotide sequence ID" value="NZ_BJDV01000004.1"/>
</dbReference>
<dbReference type="EMBL" id="CP012559">
    <property type="protein sequence ID" value="ALB27948.1"/>
    <property type="molecule type" value="Genomic_DNA"/>
</dbReference>
<evidence type="ECO:0000313" key="5">
    <source>
        <dbReference type="EMBL" id="ALB27948.1"/>
    </source>
</evidence>
<dbReference type="InterPro" id="IPR036390">
    <property type="entry name" value="WH_DNA-bd_sf"/>
</dbReference>
<dbReference type="SUPFAM" id="SSF46785">
    <property type="entry name" value="Winged helix' DNA-binding domain"/>
    <property type="match status" value="1"/>
</dbReference>
<evidence type="ECO:0000256" key="2">
    <source>
        <dbReference type="ARBA" id="ARBA00023125"/>
    </source>
</evidence>
<evidence type="ECO:0000256" key="3">
    <source>
        <dbReference type="ARBA" id="ARBA00023163"/>
    </source>
</evidence>
<dbReference type="KEGG" id="lhi:JP39_00345"/>
<keyword evidence="3" id="KW-0804">Transcription</keyword>
<gene>
    <name evidence="5" type="ORF">JP39_00345</name>
</gene>
<name>A0A0K2L9S0_9LACO</name>
<evidence type="ECO:0000259" key="4">
    <source>
        <dbReference type="PROSITE" id="PS51118"/>
    </source>
</evidence>
<proteinExistence type="predicted"/>
<feature type="domain" description="HTH hxlR-type" evidence="4">
    <location>
        <begin position="8"/>
        <end position="106"/>
    </location>
</feature>
<keyword evidence="2" id="KW-0238">DNA-binding</keyword>
<dbReference type="Gene3D" id="1.10.10.10">
    <property type="entry name" value="Winged helix-like DNA-binding domain superfamily/Winged helix DNA-binding domain"/>
    <property type="match status" value="1"/>
</dbReference>
<dbReference type="Proteomes" id="UP000061546">
    <property type="component" value="Chromosome"/>
</dbReference>
<dbReference type="STRING" id="1074467.JP39_00345"/>
<dbReference type="Pfam" id="PF01638">
    <property type="entry name" value="HxlR"/>
    <property type="match status" value="1"/>
</dbReference>
<dbReference type="GO" id="GO:0003677">
    <property type="term" value="F:DNA binding"/>
    <property type="evidence" value="ECO:0007669"/>
    <property type="project" value="UniProtKB-KW"/>
</dbReference>
<dbReference type="PROSITE" id="PS51118">
    <property type="entry name" value="HTH_HXLR"/>
    <property type="match status" value="1"/>
</dbReference>
<keyword evidence="6" id="KW-1185">Reference proteome</keyword>
<reference evidence="5 6" key="1">
    <citation type="submission" date="2015-08" db="EMBL/GenBank/DDBJ databases">
        <title>Genomic sequence of Lactobacillus heilongjiangensis DSM 28069, isolated from Chinese traditional pickle.</title>
        <authorList>
            <person name="Jiang X."/>
            <person name="Zheng B."/>
            <person name="Cheng H."/>
        </authorList>
    </citation>
    <scope>NUCLEOTIDE SEQUENCE [LARGE SCALE GENOMIC DNA]</scope>
    <source>
        <strain evidence="5 6">DSM 28069</strain>
    </source>
</reference>
<dbReference type="PANTHER" id="PTHR33204">
    <property type="entry name" value="TRANSCRIPTIONAL REGULATOR, MARR FAMILY"/>
    <property type="match status" value="1"/>
</dbReference>
<dbReference type="PANTHER" id="PTHR33204:SF29">
    <property type="entry name" value="TRANSCRIPTIONAL REGULATOR"/>
    <property type="match status" value="1"/>
</dbReference>
<sequence length="138" mass="15856">MEEKNYHMSMDLTLSVINGKWKSMILCHLGKQPMRNGELLRKISGISQKVLTQQLNELIDDKIVQRVSYPVLPLCVQYSLTEEGKSLQKVLIDMSIWGRKHAAKMAGEGQNISFKHTDYDGYINMETPKKDVDQRMAE</sequence>
<organism evidence="5 6">
    <name type="scientific">Companilactobacillus heilongjiangensis</name>
    <dbReference type="NCBI Taxonomy" id="1074467"/>
    <lineage>
        <taxon>Bacteria</taxon>
        <taxon>Bacillati</taxon>
        <taxon>Bacillota</taxon>
        <taxon>Bacilli</taxon>
        <taxon>Lactobacillales</taxon>
        <taxon>Lactobacillaceae</taxon>
        <taxon>Companilactobacillus</taxon>
    </lineage>
</organism>
<keyword evidence="1" id="KW-0805">Transcription regulation</keyword>
<dbReference type="InterPro" id="IPR036388">
    <property type="entry name" value="WH-like_DNA-bd_sf"/>
</dbReference>
<dbReference type="AlphaFoldDB" id="A0A0K2L9S0"/>
<evidence type="ECO:0000256" key="1">
    <source>
        <dbReference type="ARBA" id="ARBA00023015"/>
    </source>
</evidence>
<protein>
    <recommendedName>
        <fullName evidence="4">HTH hxlR-type domain-containing protein</fullName>
    </recommendedName>
</protein>
<accession>A0A0K2L9S0</accession>
<evidence type="ECO:0000313" key="6">
    <source>
        <dbReference type="Proteomes" id="UP000061546"/>
    </source>
</evidence>
<dbReference type="OrthoDB" id="9791143at2"/>
<dbReference type="InterPro" id="IPR002577">
    <property type="entry name" value="HTH_HxlR"/>
</dbReference>